<proteinExistence type="predicted"/>
<keyword evidence="3" id="KW-1185">Reference proteome</keyword>
<comment type="caution">
    <text evidence="2">The sequence shown here is derived from an EMBL/GenBank/DDBJ whole genome shotgun (WGS) entry which is preliminary data.</text>
</comment>
<protein>
    <submittedName>
        <fullName evidence="2">Uncharacterized protein</fullName>
    </submittedName>
</protein>
<dbReference type="AlphaFoldDB" id="A0A565CMY5"/>
<dbReference type="Proteomes" id="UP000489600">
    <property type="component" value="Unassembled WGS sequence"/>
</dbReference>
<accession>A0A565CMY5</accession>
<feature type="region of interest" description="Disordered" evidence="1">
    <location>
        <begin position="69"/>
        <end position="100"/>
    </location>
</feature>
<gene>
    <name evidence="2" type="ORF">ANE_LOCUS25396</name>
</gene>
<dbReference type="EMBL" id="CABITT030000008">
    <property type="protein sequence ID" value="VVB14952.1"/>
    <property type="molecule type" value="Genomic_DNA"/>
</dbReference>
<evidence type="ECO:0000313" key="3">
    <source>
        <dbReference type="Proteomes" id="UP000489600"/>
    </source>
</evidence>
<organism evidence="2 3">
    <name type="scientific">Arabis nemorensis</name>
    <dbReference type="NCBI Taxonomy" id="586526"/>
    <lineage>
        <taxon>Eukaryota</taxon>
        <taxon>Viridiplantae</taxon>
        <taxon>Streptophyta</taxon>
        <taxon>Embryophyta</taxon>
        <taxon>Tracheophyta</taxon>
        <taxon>Spermatophyta</taxon>
        <taxon>Magnoliopsida</taxon>
        <taxon>eudicotyledons</taxon>
        <taxon>Gunneridae</taxon>
        <taxon>Pentapetalae</taxon>
        <taxon>rosids</taxon>
        <taxon>malvids</taxon>
        <taxon>Brassicales</taxon>
        <taxon>Brassicaceae</taxon>
        <taxon>Arabideae</taxon>
        <taxon>Arabis</taxon>
    </lineage>
</organism>
<evidence type="ECO:0000256" key="1">
    <source>
        <dbReference type="SAM" id="MobiDB-lite"/>
    </source>
</evidence>
<sequence length="100" mass="11008">MARLQRLEEDKEKYLKELDALEVVVILDADFEVTPPRDFAPSDRVMAEAAAVLYQHGTFVPQDTDAVDITSKAEDESGDFSAKDPATGEELAPLSRNPVT</sequence>
<name>A0A565CMY5_9BRAS</name>
<evidence type="ECO:0000313" key="2">
    <source>
        <dbReference type="EMBL" id="VVB14952.1"/>
    </source>
</evidence>
<reference evidence="2" key="1">
    <citation type="submission" date="2019-07" db="EMBL/GenBank/DDBJ databases">
        <authorList>
            <person name="Dittberner H."/>
        </authorList>
    </citation>
    <scope>NUCLEOTIDE SEQUENCE [LARGE SCALE GENOMIC DNA]</scope>
</reference>